<evidence type="ECO:0000313" key="1">
    <source>
        <dbReference type="EMBL" id="GAF93334.1"/>
    </source>
</evidence>
<dbReference type="AlphaFoldDB" id="X0TJB4"/>
<reference evidence="1" key="1">
    <citation type="journal article" date="2014" name="Front. Microbiol.">
        <title>High frequency of phylogenetically diverse reductive dehalogenase-homologous genes in deep subseafloor sedimentary metagenomes.</title>
        <authorList>
            <person name="Kawai M."/>
            <person name="Futagami T."/>
            <person name="Toyoda A."/>
            <person name="Takaki Y."/>
            <person name="Nishi S."/>
            <person name="Hori S."/>
            <person name="Arai W."/>
            <person name="Tsubouchi T."/>
            <person name="Morono Y."/>
            <person name="Uchiyama I."/>
            <person name="Ito T."/>
            <person name="Fujiyama A."/>
            <person name="Inagaki F."/>
            <person name="Takami H."/>
        </authorList>
    </citation>
    <scope>NUCLEOTIDE SEQUENCE</scope>
    <source>
        <strain evidence="1">Expedition CK06-06</strain>
    </source>
</reference>
<gene>
    <name evidence="1" type="ORF">S01H1_27899</name>
</gene>
<accession>X0TJB4</accession>
<proteinExistence type="predicted"/>
<comment type="caution">
    <text evidence="1">The sequence shown here is derived from an EMBL/GenBank/DDBJ whole genome shotgun (WGS) entry which is preliminary data.</text>
</comment>
<name>X0TJB4_9ZZZZ</name>
<organism evidence="1">
    <name type="scientific">marine sediment metagenome</name>
    <dbReference type="NCBI Taxonomy" id="412755"/>
    <lineage>
        <taxon>unclassified sequences</taxon>
        <taxon>metagenomes</taxon>
        <taxon>ecological metagenomes</taxon>
    </lineage>
</organism>
<protein>
    <submittedName>
        <fullName evidence="1">Uncharacterized protein</fullName>
    </submittedName>
</protein>
<sequence>MLVVVAPLFLFQPAGVASRWTLAVAVGLSQRGPWLMAALLMVALSKVKSSTESPVSQSQVLAAVQSLLEAMLVTAAAVVASAVAVAEAEAVAG</sequence>
<dbReference type="EMBL" id="BARS01017020">
    <property type="protein sequence ID" value="GAF93334.1"/>
    <property type="molecule type" value="Genomic_DNA"/>
</dbReference>